<name>A0A382DXG0_9ZZZZ</name>
<organism evidence="1">
    <name type="scientific">marine metagenome</name>
    <dbReference type="NCBI Taxonomy" id="408172"/>
    <lineage>
        <taxon>unclassified sequences</taxon>
        <taxon>metagenomes</taxon>
        <taxon>ecological metagenomes</taxon>
    </lineage>
</organism>
<proteinExistence type="predicted"/>
<sequence>VDERLNNEFRDALNSSLIEHQSVILRLRSVSQNQTVRARARALALQIEENILYKIEARAVIEDTLAELFGIADRYPNSVHKNLRRSAFKLRKANSVRPEWLEMNQTEAEDAV</sequence>
<accession>A0A382DXG0</accession>
<evidence type="ECO:0000313" key="1">
    <source>
        <dbReference type="EMBL" id="SVB42782.1"/>
    </source>
</evidence>
<feature type="non-terminal residue" evidence="1">
    <location>
        <position position="1"/>
    </location>
</feature>
<gene>
    <name evidence="1" type="ORF">METZ01_LOCUS195636</name>
</gene>
<reference evidence="1" key="1">
    <citation type="submission" date="2018-05" db="EMBL/GenBank/DDBJ databases">
        <authorList>
            <person name="Lanie J.A."/>
            <person name="Ng W.-L."/>
            <person name="Kazmierczak K.M."/>
            <person name="Andrzejewski T.M."/>
            <person name="Davidsen T.M."/>
            <person name="Wayne K.J."/>
            <person name="Tettelin H."/>
            <person name="Glass J.I."/>
            <person name="Rusch D."/>
            <person name="Podicherti R."/>
            <person name="Tsui H.-C.T."/>
            <person name="Winkler M.E."/>
        </authorList>
    </citation>
    <scope>NUCLEOTIDE SEQUENCE</scope>
</reference>
<dbReference type="AlphaFoldDB" id="A0A382DXG0"/>
<protein>
    <submittedName>
        <fullName evidence="1">Uncharacterized protein</fullName>
    </submittedName>
</protein>
<dbReference type="EMBL" id="UINC01041469">
    <property type="protein sequence ID" value="SVB42782.1"/>
    <property type="molecule type" value="Genomic_DNA"/>
</dbReference>